<dbReference type="EMBL" id="JAUEPS010000194">
    <property type="protein sequence ID" value="KAK0434255.1"/>
    <property type="molecule type" value="Genomic_DNA"/>
</dbReference>
<gene>
    <name evidence="1" type="ORF">EV420DRAFT_1488742</name>
</gene>
<dbReference type="GeneID" id="85354198"/>
<dbReference type="RefSeq" id="XP_060321683.1">
    <property type="nucleotide sequence ID" value="XM_060470650.1"/>
</dbReference>
<dbReference type="AlphaFoldDB" id="A0AA39MI30"/>
<keyword evidence="2" id="KW-1185">Reference proteome</keyword>
<protein>
    <recommendedName>
        <fullName evidence="3">F-box domain-containing protein</fullName>
    </recommendedName>
</protein>
<organism evidence="1 2">
    <name type="scientific">Armillaria tabescens</name>
    <name type="common">Ringless honey mushroom</name>
    <name type="synonym">Agaricus tabescens</name>
    <dbReference type="NCBI Taxonomy" id="1929756"/>
    <lineage>
        <taxon>Eukaryota</taxon>
        <taxon>Fungi</taxon>
        <taxon>Dikarya</taxon>
        <taxon>Basidiomycota</taxon>
        <taxon>Agaricomycotina</taxon>
        <taxon>Agaricomycetes</taxon>
        <taxon>Agaricomycetidae</taxon>
        <taxon>Agaricales</taxon>
        <taxon>Marasmiineae</taxon>
        <taxon>Physalacriaceae</taxon>
        <taxon>Desarmillaria</taxon>
    </lineage>
</organism>
<evidence type="ECO:0000313" key="2">
    <source>
        <dbReference type="Proteomes" id="UP001175211"/>
    </source>
</evidence>
<evidence type="ECO:0008006" key="3">
    <source>
        <dbReference type="Google" id="ProtNLM"/>
    </source>
</evidence>
<sequence>MPSTMHVFAIHGQQPPSFDLSLVRTLVDMYDADDTPAERMQSHLEGNHIYYRFQEAVTEIASLYNSTLYAQLLRLPTISPQTHTPLPDLPSTSLASPSGYQSLPLELINRITDFSDQSTLISLRLLDKASHAVASQYSHTHLKLSLPSHWRTMYTPATIERICHGEEMGIATFSRIWNVGNRAVSLNLTNWSVANVAFFFSLFPHLKSLTIQGHNCQIANNPIIPFPFLCPPHIQHLKVHNVTFLTTGNESHSVEAMLSPGTRLRSLEISGLINGNIPTFPRRSLSHREEWCARWGISTYLAPEISCPPPTTLRSITTRSPGFHVLLPQLGVPTPMRTFQEAVSLDSFKHMISQLFSLPDAEDAFVPYLKLTETYPHLLSYTCPEGWYPISGYMSLRDLQVLNSLAIVGSMGNISYALRTTQSWWSPYKFYPTSTFQLIINIPSWETRLLQTRLLPVNVSFMGIVAMLRFVSTEHDWLELGLKIKPMGTTL</sequence>
<dbReference type="Proteomes" id="UP001175211">
    <property type="component" value="Unassembled WGS sequence"/>
</dbReference>
<accession>A0AA39MI30</accession>
<name>A0AA39MI30_ARMTA</name>
<reference evidence="1" key="1">
    <citation type="submission" date="2023-06" db="EMBL/GenBank/DDBJ databases">
        <authorList>
            <consortium name="Lawrence Berkeley National Laboratory"/>
            <person name="Ahrendt S."/>
            <person name="Sahu N."/>
            <person name="Indic B."/>
            <person name="Wong-Bajracharya J."/>
            <person name="Merenyi Z."/>
            <person name="Ke H.-M."/>
            <person name="Monk M."/>
            <person name="Kocsube S."/>
            <person name="Drula E."/>
            <person name="Lipzen A."/>
            <person name="Balint B."/>
            <person name="Henrissat B."/>
            <person name="Andreopoulos B."/>
            <person name="Martin F.M."/>
            <person name="Harder C.B."/>
            <person name="Rigling D."/>
            <person name="Ford K.L."/>
            <person name="Foster G.D."/>
            <person name="Pangilinan J."/>
            <person name="Papanicolaou A."/>
            <person name="Barry K."/>
            <person name="LaButti K."/>
            <person name="Viragh M."/>
            <person name="Koriabine M."/>
            <person name="Yan M."/>
            <person name="Riley R."/>
            <person name="Champramary S."/>
            <person name="Plett K.L."/>
            <person name="Tsai I.J."/>
            <person name="Slot J."/>
            <person name="Sipos G."/>
            <person name="Plett J."/>
            <person name="Nagy L.G."/>
            <person name="Grigoriev I.V."/>
        </authorList>
    </citation>
    <scope>NUCLEOTIDE SEQUENCE</scope>
    <source>
        <strain evidence="1">CCBAS 213</strain>
    </source>
</reference>
<proteinExistence type="predicted"/>
<evidence type="ECO:0000313" key="1">
    <source>
        <dbReference type="EMBL" id="KAK0434255.1"/>
    </source>
</evidence>
<comment type="caution">
    <text evidence="1">The sequence shown here is derived from an EMBL/GenBank/DDBJ whole genome shotgun (WGS) entry which is preliminary data.</text>
</comment>